<protein>
    <submittedName>
        <fullName evidence="1">Uncharacterized protein</fullName>
    </submittedName>
</protein>
<evidence type="ECO:0000313" key="2">
    <source>
        <dbReference type="Proteomes" id="UP001054945"/>
    </source>
</evidence>
<reference evidence="1 2" key="1">
    <citation type="submission" date="2021-06" db="EMBL/GenBank/DDBJ databases">
        <title>Caerostris extrusa draft genome.</title>
        <authorList>
            <person name="Kono N."/>
            <person name="Arakawa K."/>
        </authorList>
    </citation>
    <scope>NUCLEOTIDE SEQUENCE [LARGE SCALE GENOMIC DNA]</scope>
</reference>
<comment type="caution">
    <text evidence="1">The sequence shown here is derived from an EMBL/GenBank/DDBJ whole genome shotgun (WGS) entry which is preliminary data.</text>
</comment>
<gene>
    <name evidence="1" type="ORF">CEXT_709691</name>
</gene>
<accession>A0AAV4Y460</accession>
<dbReference type="Proteomes" id="UP001054945">
    <property type="component" value="Unassembled WGS sequence"/>
</dbReference>
<evidence type="ECO:0000313" key="1">
    <source>
        <dbReference type="EMBL" id="GIZ01800.1"/>
    </source>
</evidence>
<organism evidence="1 2">
    <name type="scientific">Caerostris extrusa</name>
    <name type="common">Bark spider</name>
    <name type="synonym">Caerostris bankana</name>
    <dbReference type="NCBI Taxonomy" id="172846"/>
    <lineage>
        <taxon>Eukaryota</taxon>
        <taxon>Metazoa</taxon>
        <taxon>Ecdysozoa</taxon>
        <taxon>Arthropoda</taxon>
        <taxon>Chelicerata</taxon>
        <taxon>Arachnida</taxon>
        <taxon>Araneae</taxon>
        <taxon>Araneomorphae</taxon>
        <taxon>Entelegynae</taxon>
        <taxon>Araneoidea</taxon>
        <taxon>Araneidae</taxon>
        <taxon>Caerostris</taxon>
    </lineage>
</organism>
<sequence>MKNDLIDDSVITTPKLNCDNNKDFYHDIGDEKPTLISGNKEVLLDVTELENIMLMLRTIQGKGDISSSRLELYSEEMDFG</sequence>
<dbReference type="AlphaFoldDB" id="A0AAV4Y460"/>
<name>A0AAV4Y460_CAEEX</name>
<keyword evidence="2" id="KW-1185">Reference proteome</keyword>
<proteinExistence type="predicted"/>
<dbReference type="EMBL" id="BPLR01018723">
    <property type="protein sequence ID" value="GIZ01800.1"/>
    <property type="molecule type" value="Genomic_DNA"/>
</dbReference>